<dbReference type="EMBL" id="JBCLYO010000012">
    <property type="protein sequence ID" value="KAL0084207.1"/>
    <property type="molecule type" value="Genomic_DNA"/>
</dbReference>
<dbReference type="InterPro" id="IPR051477">
    <property type="entry name" value="Expansin_CellWall"/>
</dbReference>
<dbReference type="PANTHER" id="PTHR31836">
    <property type="match status" value="1"/>
</dbReference>
<organism evidence="4 5">
    <name type="scientific">Phycomyces blakesleeanus</name>
    <dbReference type="NCBI Taxonomy" id="4837"/>
    <lineage>
        <taxon>Eukaryota</taxon>
        <taxon>Fungi</taxon>
        <taxon>Fungi incertae sedis</taxon>
        <taxon>Mucoromycota</taxon>
        <taxon>Mucoromycotina</taxon>
        <taxon>Mucoromycetes</taxon>
        <taxon>Mucorales</taxon>
        <taxon>Phycomycetaceae</taxon>
        <taxon>Phycomyces</taxon>
    </lineage>
</organism>
<keyword evidence="5" id="KW-1185">Reference proteome</keyword>
<gene>
    <name evidence="4" type="ORF">J3Q64DRAFT_1746511</name>
</gene>
<feature type="domain" description="RlpA-like protein double-psi beta-barrel" evidence="3">
    <location>
        <begin position="118"/>
        <end position="212"/>
    </location>
</feature>
<comment type="caution">
    <text evidence="4">The sequence shown here is derived from an EMBL/GenBank/DDBJ whole genome shotgun (WGS) entry which is preliminary data.</text>
</comment>
<evidence type="ECO:0000256" key="2">
    <source>
        <dbReference type="SAM" id="Phobius"/>
    </source>
</evidence>
<keyword evidence="1" id="KW-0732">Signal</keyword>
<dbReference type="CDD" id="cd22272">
    <property type="entry name" value="DPBB_EXLX1-like"/>
    <property type="match status" value="1"/>
</dbReference>
<evidence type="ECO:0000256" key="1">
    <source>
        <dbReference type="ARBA" id="ARBA00022729"/>
    </source>
</evidence>
<dbReference type="Pfam" id="PF03330">
    <property type="entry name" value="DPBB_1"/>
    <property type="match status" value="1"/>
</dbReference>
<sequence length="216" mass="23040">MSSTLDIHSEIIDSNSNRQFITNEKKPTGILAGSYSSLPPATLWTRLSNRYRYGRLGLIISGILGVFVVMFIIIGTLGVFKNELYRTRLGLPSVGKTKYKGSSTGTATEGDFNISGEGDGTYYDPGVGITACGTQFTAQDYVVALNHVDYGVYANPNESPVCGACIEVTGELGTVKVTIQDMCPGCEQGSLDLSPAAFSKIADISEGRVPVSWTPC</sequence>
<proteinExistence type="predicted"/>
<dbReference type="InterPro" id="IPR036908">
    <property type="entry name" value="RlpA-like_sf"/>
</dbReference>
<accession>A0ABR3AW94</accession>
<dbReference type="Gene3D" id="2.40.40.10">
    <property type="entry name" value="RlpA-like domain"/>
    <property type="match status" value="1"/>
</dbReference>
<dbReference type="SUPFAM" id="SSF50685">
    <property type="entry name" value="Barwin-like endoglucanases"/>
    <property type="match status" value="1"/>
</dbReference>
<keyword evidence="2" id="KW-1133">Transmembrane helix</keyword>
<evidence type="ECO:0000313" key="4">
    <source>
        <dbReference type="EMBL" id="KAL0084207.1"/>
    </source>
</evidence>
<dbReference type="InterPro" id="IPR009009">
    <property type="entry name" value="RlpA-like_DPBB"/>
</dbReference>
<keyword evidence="2" id="KW-0472">Membrane</keyword>
<feature type="transmembrane region" description="Helical" evidence="2">
    <location>
        <begin position="56"/>
        <end position="80"/>
    </location>
</feature>
<dbReference type="PANTHER" id="PTHR31836:SF21">
    <property type="entry name" value="EXPANSIN-LIKE PROTEIN 7"/>
    <property type="match status" value="1"/>
</dbReference>
<protein>
    <recommendedName>
        <fullName evidence="3">RlpA-like protein double-psi beta-barrel domain-containing protein</fullName>
    </recommendedName>
</protein>
<evidence type="ECO:0000259" key="3">
    <source>
        <dbReference type="Pfam" id="PF03330"/>
    </source>
</evidence>
<name>A0ABR3AW94_PHYBL</name>
<reference evidence="4 5" key="1">
    <citation type="submission" date="2024-04" db="EMBL/GenBank/DDBJ databases">
        <title>Symmetric and asymmetric DNA N6-adenine methylation regulates different biological responses in Mucorales.</title>
        <authorList>
            <consortium name="Lawrence Berkeley National Laboratory"/>
            <person name="Lax C."/>
            <person name="Mondo S.J."/>
            <person name="Osorio-Concepcion M."/>
            <person name="Muszewska A."/>
            <person name="Corrochano-Luque M."/>
            <person name="Gutierrez G."/>
            <person name="Riley R."/>
            <person name="Lipzen A."/>
            <person name="Guo J."/>
            <person name="Hundley H."/>
            <person name="Amirebrahimi M."/>
            <person name="Ng V."/>
            <person name="Lorenzo-Gutierrez D."/>
            <person name="Binder U."/>
            <person name="Yang J."/>
            <person name="Song Y."/>
            <person name="Canovas D."/>
            <person name="Navarro E."/>
            <person name="Freitag M."/>
            <person name="Gabaldon T."/>
            <person name="Grigoriev I.V."/>
            <person name="Corrochano L.M."/>
            <person name="Nicolas F.E."/>
            <person name="Garre V."/>
        </authorList>
    </citation>
    <scope>NUCLEOTIDE SEQUENCE [LARGE SCALE GENOMIC DNA]</scope>
    <source>
        <strain evidence="4 5">L51</strain>
    </source>
</reference>
<dbReference type="Proteomes" id="UP001448207">
    <property type="component" value="Unassembled WGS sequence"/>
</dbReference>
<evidence type="ECO:0000313" key="5">
    <source>
        <dbReference type="Proteomes" id="UP001448207"/>
    </source>
</evidence>
<keyword evidence="2" id="KW-0812">Transmembrane</keyword>